<feature type="domain" description="Dynein heavy chain C-terminal" evidence="1">
    <location>
        <begin position="1"/>
        <end position="55"/>
    </location>
</feature>
<dbReference type="GO" id="GO:0051959">
    <property type="term" value="F:dynein light intermediate chain binding"/>
    <property type="evidence" value="ECO:0007669"/>
    <property type="project" value="InterPro"/>
</dbReference>
<dbReference type="GO" id="GO:0045505">
    <property type="term" value="F:dynein intermediate chain binding"/>
    <property type="evidence" value="ECO:0007669"/>
    <property type="project" value="InterPro"/>
</dbReference>
<keyword evidence="3" id="KW-1185">Reference proteome</keyword>
<evidence type="ECO:0000313" key="3">
    <source>
        <dbReference type="Proteomes" id="UP000321570"/>
    </source>
</evidence>
<proteinExistence type="predicted"/>
<dbReference type="InterPro" id="IPR043160">
    <property type="entry name" value="Dynein_C_barrel"/>
</dbReference>
<dbReference type="Pfam" id="PF18199">
    <property type="entry name" value="Dynein_C"/>
    <property type="match status" value="1"/>
</dbReference>
<dbReference type="AlphaFoldDB" id="A0A564Y7K6"/>
<reference evidence="2 3" key="1">
    <citation type="submission" date="2019-07" db="EMBL/GenBank/DDBJ databases">
        <authorList>
            <person name="Jastrzebski P J."/>
            <person name="Paukszto L."/>
            <person name="Jastrzebski P J."/>
        </authorList>
    </citation>
    <scope>NUCLEOTIDE SEQUENCE [LARGE SCALE GENOMIC DNA]</scope>
    <source>
        <strain evidence="2 3">WMS-il1</strain>
    </source>
</reference>
<evidence type="ECO:0000259" key="1">
    <source>
        <dbReference type="Pfam" id="PF18199"/>
    </source>
</evidence>
<dbReference type="InterPro" id="IPR041228">
    <property type="entry name" value="Dynein_C"/>
</dbReference>
<dbReference type="PANTHER" id="PTHR46961">
    <property type="entry name" value="DYNEIN HEAVY CHAIN 1, AXONEMAL-LIKE PROTEIN"/>
    <property type="match status" value="1"/>
</dbReference>
<dbReference type="Gene3D" id="3.10.490.20">
    <property type="match status" value="1"/>
</dbReference>
<dbReference type="EMBL" id="CABIJS010000089">
    <property type="protein sequence ID" value="VUZ42504.1"/>
    <property type="molecule type" value="Genomic_DNA"/>
</dbReference>
<sequence>MRQEIARAHKFALDVAALTNEVTSMSHEEVLRVPPEGVYIYGLYLDGAGWDRKASR</sequence>
<dbReference type="InterPro" id="IPR026983">
    <property type="entry name" value="DHC"/>
</dbReference>
<dbReference type="PANTHER" id="PTHR46961:SF19">
    <property type="entry name" value="DYNEIN HEAVY CHAIN 5, AXONEMAL"/>
    <property type="match status" value="1"/>
</dbReference>
<organism evidence="2 3">
    <name type="scientific">Hymenolepis diminuta</name>
    <name type="common">Rat tapeworm</name>
    <dbReference type="NCBI Taxonomy" id="6216"/>
    <lineage>
        <taxon>Eukaryota</taxon>
        <taxon>Metazoa</taxon>
        <taxon>Spiralia</taxon>
        <taxon>Lophotrochozoa</taxon>
        <taxon>Platyhelminthes</taxon>
        <taxon>Cestoda</taxon>
        <taxon>Eucestoda</taxon>
        <taxon>Cyclophyllidea</taxon>
        <taxon>Hymenolepididae</taxon>
        <taxon>Hymenolepis</taxon>
    </lineage>
</organism>
<feature type="non-terminal residue" evidence="2">
    <location>
        <position position="56"/>
    </location>
</feature>
<evidence type="ECO:0000313" key="2">
    <source>
        <dbReference type="EMBL" id="VUZ42504.1"/>
    </source>
</evidence>
<dbReference type="GO" id="GO:0030286">
    <property type="term" value="C:dynein complex"/>
    <property type="evidence" value="ECO:0007669"/>
    <property type="project" value="InterPro"/>
</dbReference>
<accession>A0A564Y7K6</accession>
<gene>
    <name evidence="2" type="ORF">WMSIL1_LOCUS3095</name>
</gene>
<dbReference type="Proteomes" id="UP000321570">
    <property type="component" value="Unassembled WGS sequence"/>
</dbReference>
<name>A0A564Y7K6_HYMDI</name>
<dbReference type="GO" id="GO:0007018">
    <property type="term" value="P:microtubule-based movement"/>
    <property type="evidence" value="ECO:0007669"/>
    <property type="project" value="InterPro"/>
</dbReference>
<protein>
    <recommendedName>
        <fullName evidence="1">Dynein heavy chain C-terminal domain-containing protein</fullName>
    </recommendedName>
</protein>